<dbReference type="KEGG" id="mlr:MELLADRAFT_92542"/>
<dbReference type="EMBL" id="GL883139">
    <property type="protein sequence ID" value="EGG01365.1"/>
    <property type="molecule type" value="Genomic_DNA"/>
</dbReference>
<gene>
    <name evidence="2" type="ORF">MELLADRAFT_92542</name>
</gene>
<dbReference type="RefSeq" id="XP_007415466.1">
    <property type="nucleotide sequence ID" value="XM_007415404.1"/>
</dbReference>
<protein>
    <submittedName>
        <fullName evidence="2">Uncharacterized protein</fullName>
    </submittedName>
</protein>
<keyword evidence="3" id="KW-1185">Reference proteome</keyword>
<name>F4S1X5_MELLP</name>
<evidence type="ECO:0000256" key="1">
    <source>
        <dbReference type="SAM" id="MobiDB-lite"/>
    </source>
</evidence>
<feature type="compositionally biased region" description="Low complexity" evidence="1">
    <location>
        <begin position="15"/>
        <end position="26"/>
    </location>
</feature>
<feature type="compositionally biased region" description="Polar residues" evidence="1">
    <location>
        <begin position="1"/>
        <end position="14"/>
    </location>
</feature>
<dbReference type="HOGENOM" id="CLU_1525501_0_0_1"/>
<accession>F4S1X5</accession>
<evidence type="ECO:0000313" key="2">
    <source>
        <dbReference type="EMBL" id="EGG01365.1"/>
    </source>
</evidence>
<feature type="compositionally biased region" description="Polar residues" evidence="1">
    <location>
        <begin position="28"/>
        <end position="59"/>
    </location>
</feature>
<evidence type="ECO:0000313" key="3">
    <source>
        <dbReference type="Proteomes" id="UP000001072"/>
    </source>
</evidence>
<dbReference type="InParanoid" id="F4S1X5"/>
<dbReference type="GeneID" id="18936289"/>
<proteinExistence type="predicted"/>
<dbReference type="AlphaFoldDB" id="F4S1X5"/>
<sequence>MVNDSNNQTKSPIVSNQTSSQESYSSAHPGTTTSISPIHTTNPSTPITSNKPTHKSNYQQEEDESIPFFSRPRSNTSFLKLTDQHLSLGGISSHSSEDLSSFCTGAASLNSEPQWKSRLNSVGLFATNQSFEEQQNLWVANPDRFYSPSLESIFHPPSRLSLSPVPGRPSGSVVNC</sequence>
<dbReference type="VEuPathDB" id="FungiDB:MELLADRAFT_92542"/>
<feature type="region of interest" description="Disordered" evidence="1">
    <location>
        <begin position="1"/>
        <end position="71"/>
    </location>
</feature>
<reference evidence="3" key="1">
    <citation type="journal article" date="2011" name="Proc. Natl. Acad. Sci. U.S.A.">
        <title>Obligate biotrophy features unraveled by the genomic analysis of rust fungi.</title>
        <authorList>
            <person name="Duplessis S."/>
            <person name="Cuomo C.A."/>
            <person name="Lin Y.-C."/>
            <person name="Aerts A."/>
            <person name="Tisserant E."/>
            <person name="Veneault-Fourrey C."/>
            <person name="Joly D.L."/>
            <person name="Hacquard S."/>
            <person name="Amselem J."/>
            <person name="Cantarel B.L."/>
            <person name="Chiu R."/>
            <person name="Coutinho P.M."/>
            <person name="Feau N."/>
            <person name="Field M."/>
            <person name="Frey P."/>
            <person name="Gelhaye E."/>
            <person name="Goldberg J."/>
            <person name="Grabherr M.G."/>
            <person name="Kodira C.D."/>
            <person name="Kohler A."/>
            <person name="Kuees U."/>
            <person name="Lindquist E.A."/>
            <person name="Lucas S.M."/>
            <person name="Mago R."/>
            <person name="Mauceli E."/>
            <person name="Morin E."/>
            <person name="Murat C."/>
            <person name="Pangilinan J.L."/>
            <person name="Park R."/>
            <person name="Pearson M."/>
            <person name="Quesneville H."/>
            <person name="Rouhier N."/>
            <person name="Sakthikumar S."/>
            <person name="Salamov A.A."/>
            <person name="Schmutz J."/>
            <person name="Selles B."/>
            <person name="Shapiro H."/>
            <person name="Tanguay P."/>
            <person name="Tuskan G.A."/>
            <person name="Henrissat B."/>
            <person name="Van de Peer Y."/>
            <person name="Rouze P."/>
            <person name="Ellis J.G."/>
            <person name="Dodds P.N."/>
            <person name="Schein J.E."/>
            <person name="Zhong S."/>
            <person name="Hamelin R.C."/>
            <person name="Grigoriev I.V."/>
            <person name="Szabo L.J."/>
            <person name="Martin F."/>
        </authorList>
    </citation>
    <scope>NUCLEOTIDE SEQUENCE [LARGE SCALE GENOMIC DNA]</scope>
    <source>
        <strain evidence="3">98AG31 / pathotype 3-4-7</strain>
    </source>
</reference>
<organism evidence="3">
    <name type="scientific">Melampsora larici-populina (strain 98AG31 / pathotype 3-4-7)</name>
    <name type="common">Poplar leaf rust fungus</name>
    <dbReference type="NCBI Taxonomy" id="747676"/>
    <lineage>
        <taxon>Eukaryota</taxon>
        <taxon>Fungi</taxon>
        <taxon>Dikarya</taxon>
        <taxon>Basidiomycota</taxon>
        <taxon>Pucciniomycotina</taxon>
        <taxon>Pucciniomycetes</taxon>
        <taxon>Pucciniales</taxon>
        <taxon>Melampsoraceae</taxon>
        <taxon>Melampsora</taxon>
    </lineage>
</organism>
<dbReference type="Proteomes" id="UP000001072">
    <property type="component" value="Unassembled WGS sequence"/>
</dbReference>